<dbReference type="RefSeq" id="WP_324269854.1">
    <property type="nucleotide sequence ID" value="NZ_JAWLNX010000048.1"/>
</dbReference>
<evidence type="ECO:0000313" key="3">
    <source>
        <dbReference type="Proteomes" id="UP001327093"/>
    </source>
</evidence>
<reference evidence="2 3" key="1">
    <citation type="submission" date="2023-10" db="EMBL/GenBank/DDBJ databases">
        <title>Saccharopolyspora sp. nov., isolated from mangrove soil.</title>
        <authorList>
            <person name="Lu Y."/>
            <person name="Liu W."/>
        </authorList>
    </citation>
    <scope>NUCLEOTIDE SEQUENCE [LARGE SCALE GENOMIC DNA]</scope>
    <source>
        <strain evidence="2 3">S2-29</strain>
    </source>
</reference>
<keyword evidence="1" id="KW-0812">Transmembrane</keyword>
<keyword evidence="3" id="KW-1185">Reference proteome</keyword>
<protein>
    <recommendedName>
        <fullName evidence="4">Transmembrane protein</fullName>
    </recommendedName>
</protein>
<feature type="transmembrane region" description="Helical" evidence="1">
    <location>
        <begin position="78"/>
        <end position="96"/>
    </location>
</feature>
<proteinExistence type="predicted"/>
<feature type="transmembrane region" description="Helical" evidence="1">
    <location>
        <begin position="12"/>
        <end position="34"/>
    </location>
</feature>
<keyword evidence="1" id="KW-0472">Membrane</keyword>
<name>A0ABU6ALU4_9PSEU</name>
<dbReference type="EMBL" id="JAWLNX010000048">
    <property type="protein sequence ID" value="MEB3372436.1"/>
    <property type="molecule type" value="Genomic_DNA"/>
</dbReference>
<gene>
    <name evidence="2" type="ORF">R4I43_34065</name>
</gene>
<feature type="transmembrane region" description="Helical" evidence="1">
    <location>
        <begin position="46"/>
        <end position="66"/>
    </location>
</feature>
<sequence length="141" mass="15047">MRFQPFIVYARLCGAAGLGVLLGCSATGLLNVLTGSVFTHLPHWPAGVPVLAVLGAPTGLFAGWLTRRWFAPDVPRRPLVFAVGGAVAVPLATAVHSGSIALAFPLMLAAATVAIALWVRGYRRETAQVRAMMYGYHRHNR</sequence>
<accession>A0ABU6ALU4</accession>
<keyword evidence="1" id="KW-1133">Transmembrane helix</keyword>
<evidence type="ECO:0008006" key="4">
    <source>
        <dbReference type="Google" id="ProtNLM"/>
    </source>
</evidence>
<comment type="caution">
    <text evidence="2">The sequence shown here is derived from an EMBL/GenBank/DDBJ whole genome shotgun (WGS) entry which is preliminary data.</text>
</comment>
<evidence type="ECO:0000313" key="2">
    <source>
        <dbReference type="EMBL" id="MEB3372436.1"/>
    </source>
</evidence>
<dbReference type="Proteomes" id="UP001327093">
    <property type="component" value="Unassembled WGS sequence"/>
</dbReference>
<dbReference type="PROSITE" id="PS51257">
    <property type="entry name" value="PROKAR_LIPOPROTEIN"/>
    <property type="match status" value="1"/>
</dbReference>
<organism evidence="2 3">
    <name type="scientific">Saccharopolyspora mangrovi</name>
    <dbReference type="NCBI Taxonomy" id="3082379"/>
    <lineage>
        <taxon>Bacteria</taxon>
        <taxon>Bacillati</taxon>
        <taxon>Actinomycetota</taxon>
        <taxon>Actinomycetes</taxon>
        <taxon>Pseudonocardiales</taxon>
        <taxon>Pseudonocardiaceae</taxon>
        <taxon>Saccharopolyspora</taxon>
    </lineage>
</organism>
<feature type="transmembrane region" description="Helical" evidence="1">
    <location>
        <begin position="102"/>
        <end position="122"/>
    </location>
</feature>
<evidence type="ECO:0000256" key="1">
    <source>
        <dbReference type="SAM" id="Phobius"/>
    </source>
</evidence>